<protein>
    <submittedName>
        <fullName evidence="2">Uncharacterized protein</fullName>
    </submittedName>
</protein>
<keyword evidence="1" id="KW-0732">Signal</keyword>
<dbReference type="RefSeq" id="WP_022771728.1">
    <property type="nucleotide sequence ID" value="NC_022576.1"/>
</dbReference>
<dbReference type="OrthoDB" id="197869at2"/>
<dbReference type="SUPFAM" id="SSF56935">
    <property type="entry name" value="Porins"/>
    <property type="match status" value="1"/>
</dbReference>
<evidence type="ECO:0000256" key="1">
    <source>
        <dbReference type="SAM" id="SignalP"/>
    </source>
</evidence>
<keyword evidence="3" id="KW-1185">Reference proteome</keyword>
<dbReference type="InterPro" id="IPR023614">
    <property type="entry name" value="Porin_dom_sf"/>
</dbReference>
<sequence length="428" mass="47164">MPKKSILHTLLATSVLVSGSNAIASEGLEILEFKGFGTVAATRTDSADNGYKATPQPASLARGNSWSLQNDSLIGVQLDIAPHNDLSGTVQVIGRNREQGDFEADFEWAFIKYKIDNNWRVRVGRVLTPAFMDSEYRFVGYANIYARPDPNIYTVYPLSTHDGLDVTYRRNLDAGGTLTASFYGGKAELEGPGNIIFEASRLTGFSLRYEKDNFMVRVSNTQTNMIMSGSGAAMFPPFLAAAQTAVTQGCTSCINAVNAIRNGIEDTGLGISNIGFRYSFDDYTAWGEYIKVHQNEILNPVDESYLLGLSKSIEKWTPYITYSDNKTTSNASKIDLSDIMKITIPPIKGAMLAYNSPAIFSKNNGRHTFALGTRYDIAKNTAIFIEWAEISLDDNVDSSPLPYPRLSPQGQPRDGKFHLYTLSLSFVF</sequence>
<dbReference type="eggNOG" id="COG3203">
    <property type="taxonomic scope" value="Bacteria"/>
</dbReference>
<feature type="chain" id="PRO_5004662988" evidence="1">
    <location>
        <begin position="25"/>
        <end position="428"/>
    </location>
</feature>
<dbReference type="KEGG" id="cbx:Cenrod_0801"/>
<dbReference type="HOGENOM" id="CLU_036480_2_0_4"/>
<organism evidence="2 3">
    <name type="scientific">Candidatus Symbiobacter mobilis CR</name>
    <dbReference type="NCBI Taxonomy" id="946483"/>
    <lineage>
        <taxon>Bacteria</taxon>
        <taxon>Pseudomonadati</taxon>
        <taxon>Pseudomonadota</taxon>
        <taxon>Betaproteobacteria</taxon>
        <taxon>Burkholderiales</taxon>
        <taxon>Comamonadaceae</taxon>
    </lineage>
</organism>
<accession>U5N6C2</accession>
<dbReference type="Proteomes" id="UP000017184">
    <property type="component" value="Chromosome"/>
</dbReference>
<dbReference type="EMBL" id="CP004885">
    <property type="protein sequence ID" value="AGX86907.1"/>
    <property type="molecule type" value="Genomic_DNA"/>
</dbReference>
<dbReference type="AlphaFoldDB" id="U5N6C2"/>
<feature type="signal peptide" evidence="1">
    <location>
        <begin position="1"/>
        <end position="24"/>
    </location>
</feature>
<evidence type="ECO:0000313" key="3">
    <source>
        <dbReference type="Proteomes" id="UP000017184"/>
    </source>
</evidence>
<reference evidence="2 3" key="1">
    <citation type="journal article" date="2013" name="Genome Biol.">
        <title>Genomic analysis reveals key aspects of prokaryotic symbiosis in the phototrophic consortium "Chlorochromatium aggregatum".</title>
        <authorList>
            <person name="Liu Z."/>
            <person name="Muller J."/>
            <person name="Li T."/>
            <person name="Alvey R.M."/>
            <person name="Vogl K."/>
            <person name="Frigaard N.U."/>
            <person name="Rockwell N.C."/>
            <person name="Boyd E.S."/>
            <person name="Tomsho L.P."/>
            <person name="Schuster S.C."/>
            <person name="Henke P."/>
            <person name="Rohde M."/>
            <person name="Overmann J."/>
            <person name="Bryant D.A."/>
        </authorList>
    </citation>
    <scope>NUCLEOTIDE SEQUENCE [LARGE SCALE GENOMIC DNA]</scope>
    <source>
        <strain evidence="2">CR</strain>
    </source>
</reference>
<gene>
    <name evidence="2" type="ORF">Cenrod_0801</name>
</gene>
<evidence type="ECO:0000313" key="2">
    <source>
        <dbReference type="EMBL" id="AGX86907.1"/>
    </source>
</evidence>
<name>U5N6C2_9BURK</name>
<dbReference type="Gene3D" id="2.40.160.10">
    <property type="entry name" value="Porin"/>
    <property type="match status" value="1"/>
</dbReference>
<dbReference type="STRING" id="946483.Cenrod_0801"/>
<proteinExistence type="predicted"/>